<evidence type="ECO:0000259" key="1">
    <source>
        <dbReference type="Pfam" id="PF13601"/>
    </source>
</evidence>
<dbReference type="InterPro" id="IPR036390">
    <property type="entry name" value="WH_DNA-bd_sf"/>
</dbReference>
<reference evidence="2 3" key="1">
    <citation type="submission" date="2024-03" db="EMBL/GenBank/DDBJ databases">
        <title>Ignisphaera cupida sp. nov., a hyperthermophilic hydrolytic archaeon from a hot spring of Kamchatka, and proposal of Ignisphaeraceae fam. nov.</title>
        <authorList>
            <person name="Podosokorskaya O.A."/>
            <person name="Elcheninov A.G."/>
            <person name="Maltseva A.I."/>
            <person name="Zayulina K.S."/>
            <person name="Novikov A."/>
            <person name="Merkel A.Y."/>
        </authorList>
    </citation>
    <scope>NUCLEOTIDE SEQUENCE [LARGE SCALE GENOMIC DNA]</scope>
    <source>
        <strain evidence="2 3">38H-sp</strain>
    </source>
</reference>
<comment type="caution">
    <text evidence="2">The sequence shown here is derived from an EMBL/GenBank/DDBJ whole genome shotgun (WGS) entry which is preliminary data.</text>
</comment>
<protein>
    <submittedName>
        <fullName evidence="2">Transcriptional regulator</fullName>
    </submittedName>
</protein>
<dbReference type="PANTHER" id="PTHR37318:SF1">
    <property type="entry name" value="BSL7504 PROTEIN"/>
    <property type="match status" value="1"/>
</dbReference>
<dbReference type="RefSeq" id="WP_420068639.1">
    <property type="nucleotide sequence ID" value="NZ_JBCHKQ010000001.1"/>
</dbReference>
<evidence type="ECO:0000313" key="3">
    <source>
        <dbReference type="Proteomes" id="UP001466331"/>
    </source>
</evidence>
<gene>
    <name evidence="2" type="ORF">WKV44_01400</name>
</gene>
<name>A0ABU9U944_9SPIR</name>
<dbReference type="Proteomes" id="UP001466331">
    <property type="component" value="Unassembled WGS sequence"/>
</dbReference>
<dbReference type="Pfam" id="PF13601">
    <property type="entry name" value="HTH_34"/>
    <property type="match status" value="1"/>
</dbReference>
<dbReference type="CDD" id="cd00090">
    <property type="entry name" value="HTH_ARSR"/>
    <property type="match status" value="1"/>
</dbReference>
<dbReference type="Gene3D" id="1.10.10.10">
    <property type="entry name" value="Winged helix-like DNA-binding domain superfamily/Winged helix DNA-binding domain"/>
    <property type="match status" value="1"/>
</dbReference>
<dbReference type="InterPro" id="IPR036388">
    <property type="entry name" value="WH-like_DNA-bd_sf"/>
</dbReference>
<accession>A0ABU9U944</accession>
<feature type="domain" description="Winged helix DNA-binding" evidence="1">
    <location>
        <begin position="15"/>
        <end position="93"/>
    </location>
</feature>
<dbReference type="InterPro" id="IPR011991">
    <property type="entry name" value="ArsR-like_HTH"/>
</dbReference>
<proteinExistence type="predicted"/>
<sequence length="102" mass="11755">MLYTRFDPVFFERTRLSLITIIFREEKVSFPALKRITGLSDGALYSHLQKLVGAGFVSKEKVLISDGAQTVYFLTEKGRKEFKEYLVFMESVIKSHGEVKNE</sequence>
<dbReference type="EMBL" id="JBCHKQ010000001">
    <property type="protein sequence ID" value="MEM5947188.1"/>
    <property type="molecule type" value="Genomic_DNA"/>
</dbReference>
<keyword evidence="3" id="KW-1185">Reference proteome</keyword>
<organism evidence="2 3">
    <name type="scientific">Rarispira pelagica</name>
    <dbReference type="NCBI Taxonomy" id="3141764"/>
    <lineage>
        <taxon>Bacteria</taxon>
        <taxon>Pseudomonadati</taxon>
        <taxon>Spirochaetota</taxon>
        <taxon>Spirochaetia</taxon>
        <taxon>Winmispirales</taxon>
        <taxon>Winmispiraceae</taxon>
        <taxon>Rarispira</taxon>
    </lineage>
</organism>
<dbReference type="InterPro" id="IPR027395">
    <property type="entry name" value="WH_DNA-bd_dom"/>
</dbReference>
<dbReference type="PANTHER" id="PTHR37318">
    <property type="entry name" value="BSL7504 PROTEIN"/>
    <property type="match status" value="1"/>
</dbReference>
<evidence type="ECO:0000313" key="2">
    <source>
        <dbReference type="EMBL" id="MEM5947188.1"/>
    </source>
</evidence>
<dbReference type="SUPFAM" id="SSF46785">
    <property type="entry name" value="Winged helix' DNA-binding domain"/>
    <property type="match status" value="1"/>
</dbReference>